<keyword evidence="4 9" id="KW-0812">Transmembrane</keyword>
<dbReference type="GO" id="GO:0065002">
    <property type="term" value="P:intracellular protein transmembrane transport"/>
    <property type="evidence" value="ECO:0007669"/>
    <property type="project" value="UniProtKB-UniRule"/>
</dbReference>
<dbReference type="GO" id="GO:0009306">
    <property type="term" value="P:protein secretion"/>
    <property type="evidence" value="ECO:0007669"/>
    <property type="project" value="UniProtKB-UniRule"/>
</dbReference>
<feature type="transmembrane region" description="Helical" evidence="9">
    <location>
        <begin position="63"/>
        <end position="83"/>
    </location>
</feature>
<evidence type="ECO:0000256" key="1">
    <source>
        <dbReference type="ARBA" id="ARBA00004370"/>
    </source>
</evidence>
<evidence type="ECO:0000256" key="9">
    <source>
        <dbReference type="HAMAP-Rule" id="MF_00422"/>
    </source>
</evidence>
<evidence type="ECO:0000256" key="8">
    <source>
        <dbReference type="ARBA" id="ARBA00023136"/>
    </source>
</evidence>
<dbReference type="AlphaFoldDB" id="F8A9W5"/>
<dbReference type="OrthoDB" id="9806365at2"/>
<dbReference type="PROSITE" id="PS01067">
    <property type="entry name" value="SECE_SEC61G"/>
    <property type="match status" value="1"/>
</dbReference>
<reference evidence="11 12" key="2">
    <citation type="journal article" date="2012" name="Stand. Genomic Sci.">
        <title>Complete genome sequence of the thermophilic sulfate-reducing ocean bacterium Thermodesulfatator indicus type strain (CIR29812(T)).</title>
        <authorList>
            <person name="Anderson I."/>
            <person name="Saunders E."/>
            <person name="Lapidus A."/>
            <person name="Nolan M."/>
            <person name="Lucas S."/>
            <person name="Tice H."/>
            <person name="Del Rio T.G."/>
            <person name="Cheng J.F."/>
            <person name="Han C."/>
            <person name="Tapia R."/>
            <person name="Goodwin L.A."/>
            <person name="Pitluck S."/>
            <person name="Liolios K."/>
            <person name="Mavromatis K."/>
            <person name="Pagani I."/>
            <person name="Ivanova N."/>
            <person name="Mikhailova N."/>
            <person name="Pati A."/>
            <person name="Chen A."/>
            <person name="Palaniappan K."/>
            <person name="Land M."/>
            <person name="Hauser L."/>
            <person name="Jeffries C.D."/>
            <person name="Chang Y.J."/>
            <person name="Brambilla E.M."/>
            <person name="Rohde M."/>
            <person name="Spring S."/>
            <person name="Goker M."/>
            <person name="Detter J.C."/>
            <person name="Woyke T."/>
            <person name="Bristow J."/>
            <person name="Eisen J.A."/>
            <person name="Markowitz V."/>
            <person name="Hugenholtz P."/>
            <person name="Kyrpides N.C."/>
            <person name="Klenk H.P."/>
        </authorList>
    </citation>
    <scope>NUCLEOTIDE SEQUENCE [LARGE SCALE GENOMIC DNA]</scope>
    <source>
        <strain evidence="12">DSM 15286 / JCM 11887 / CIR29812</strain>
    </source>
</reference>
<evidence type="ECO:0000256" key="7">
    <source>
        <dbReference type="ARBA" id="ARBA00023010"/>
    </source>
</evidence>
<dbReference type="Gene3D" id="1.20.5.1030">
    <property type="entry name" value="Preprotein translocase secy subunit"/>
    <property type="match status" value="1"/>
</dbReference>
<keyword evidence="8 9" id="KW-0472">Membrane</keyword>
<dbReference type="GO" id="GO:0043952">
    <property type="term" value="P:protein transport by the Sec complex"/>
    <property type="evidence" value="ECO:0007669"/>
    <property type="project" value="UniProtKB-UniRule"/>
</dbReference>
<dbReference type="RefSeq" id="WP_013906909.1">
    <property type="nucleotide sequence ID" value="NC_015681.1"/>
</dbReference>
<gene>
    <name evidence="9" type="primary">secE</name>
    <name evidence="11" type="ordered locus">Thein_0279</name>
</gene>
<dbReference type="GO" id="GO:0005886">
    <property type="term" value="C:plasma membrane"/>
    <property type="evidence" value="ECO:0007669"/>
    <property type="project" value="UniProtKB-SubCell"/>
</dbReference>
<comment type="subcellular location">
    <subcellularLocation>
        <location evidence="9">Cell inner membrane</location>
        <topology evidence="9">Single-pass membrane protein</topology>
    </subcellularLocation>
    <subcellularLocation>
        <location evidence="1">Membrane</location>
    </subcellularLocation>
</comment>
<reference evidence="12" key="1">
    <citation type="submission" date="2011-04" db="EMBL/GenBank/DDBJ databases">
        <title>The complete genome of Thermodesulfatator indicus DSM 15286.</title>
        <authorList>
            <person name="Lucas S."/>
            <person name="Copeland A."/>
            <person name="Lapidus A."/>
            <person name="Bruce D."/>
            <person name="Goodwin L."/>
            <person name="Pitluck S."/>
            <person name="Peters L."/>
            <person name="Kyrpides N."/>
            <person name="Mavromatis K."/>
            <person name="Pagani I."/>
            <person name="Ivanova N."/>
            <person name="Saunders L."/>
            <person name="Detter J.C."/>
            <person name="Tapia R."/>
            <person name="Han C."/>
            <person name="Land M."/>
            <person name="Hauser L."/>
            <person name="Markowitz V."/>
            <person name="Cheng J.-F."/>
            <person name="Hugenholtz P."/>
            <person name="Woyke T."/>
            <person name="Wu D."/>
            <person name="Spring S."/>
            <person name="Schroeder M."/>
            <person name="Brambilla E."/>
            <person name="Klenk H.-P."/>
            <person name="Eisen J.A."/>
        </authorList>
    </citation>
    <scope>NUCLEOTIDE SEQUENCE [LARGE SCALE GENOMIC DNA]</scope>
    <source>
        <strain evidence="12">DSM 15286 / JCM 11887 / CIR29812</strain>
    </source>
</reference>
<evidence type="ECO:0000256" key="10">
    <source>
        <dbReference type="SAM" id="MobiDB-lite"/>
    </source>
</evidence>
<dbReference type="FunCoup" id="F8A9W5">
    <property type="interactions" value="53"/>
</dbReference>
<feature type="compositionally biased region" description="Basic residues" evidence="10">
    <location>
        <begin position="1"/>
        <end position="10"/>
    </location>
</feature>
<keyword evidence="12" id="KW-1185">Reference proteome</keyword>
<sequence length="97" mass="11116">MAKRRTRKQRMASVSGSGASSDKGEAKVVPLQREENFIHRAKNFFVEVKVEFKKITWPTRKETLATTTAVVSFTLFVSFYLGIVDMVLSKLVQWLVY</sequence>
<dbReference type="InterPro" id="IPR001901">
    <property type="entry name" value="Translocase_SecE/Sec61-g"/>
</dbReference>
<protein>
    <recommendedName>
        <fullName evidence="9">Protein translocase subunit SecE</fullName>
    </recommendedName>
</protein>
<organism evidence="11 12">
    <name type="scientific">Thermodesulfatator indicus (strain DSM 15286 / JCM 11887 / CIR29812)</name>
    <dbReference type="NCBI Taxonomy" id="667014"/>
    <lineage>
        <taxon>Bacteria</taxon>
        <taxon>Pseudomonadati</taxon>
        <taxon>Thermodesulfobacteriota</taxon>
        <taxon>Thermodesulfobacteria</taxon>
        <taxon>Thermodesulfobacteriales</taxon>
        <taxon>Thermodesulfatatoraceae</taxon>
        <taxon>Thermodesulfatator</taxon>
    </lineage>
</organism>
<keyword evidence="9" id="KW-0997">Cell inner membrane</keyword>
<dbReference type="PaxDb" id="667014-Thein_0279"/>
<dbReference type="InterPro" id="IPR005807">
    <property type="entry name" value="SecE_bac"/>
</dbReference>
<evidence type="ECO:0000256" key="4">
    <source>
        <dbReference type="ARBA" id="ARBA00022692"/>
    </source>
</evidence>
<dbReference type="Pfam" id="PF00584">
    <property type="entry name" value="SecE"/>
    <property type="match status" value="1"/>
</dbReference>
<evidence type="ECO:0000256" key="3">
    <source>
        <dbReference type="ARBA" id="ARBA00022475"/>
    </source>
</evidence>
<dbReference type="Proteomes" id="UP000006793">
    <property type="component" value="Chromosome"/>
</dbReference>
<dbReference type="GO" id="GO:0008320">
    <property type="term" value="F:protein transmembrane transporter activity"/>
    <property type="evidence" value="ECO:0007669"/>
    <property type="project" value="UniProtKB-UniRule"/>
</dbReference>
<dbReference type="NCBIfam" id="TIGR00964">
    <property type="entry name" value="secE_bact"/>
    <property type="match status" value="1"/>
</dbReference>
<evidence type="ECO:0000256" key="6">
    <source>
        <dbReference type="ARBA" id="ARBA00022989"/>
    </source>
</evidence>
<keyword evidence="6 9" id="KW-1133">Transmembrane helix</keyword>
<dbReference type="InterPro" id="IPR038379">
    <property type="entry name" value="SecE_sf"/>
</dbReference>
<dbReference type="EMBL" id="CP002683">
    <property type="protein sequence ID" value="AEH44163.1"/>
    <property type="molecule type" value="Genomic_DNA"/>
</dbReference>
<keyword evidence="3 9" id="KW-1003">Cell membrane</keyword>
<dbReference type="KEGG" id="tid:Thein_0279"/>
<keyword evidence="7 9" id="KW-0811">Translocation</keyword>
<accession>F8A9W5</accession>
<comment type="subunit">
    <text evidence="9">Component of the Sec protein translocase complex. Heterotrimer consisting of SecY, SecE and SecG subunits. The heterotrimers can form oligomers, although 1 heterotrimer is thought to be able to translocate proteins. Interacts with the ribosome. Interacts with SecDF, and other proteins may be involved. Interacts with SecA.</text>
</comment>
<proteinExistence type="inferred from homology"/>
<dbReference type="HAMAP" id="MF_00422">
    <property type="entry name" value="SecE"/>
    <property type="match status" value="1"/>
</dbReference>
<dbReference type="PANTHER" id="PTHR33910">
    <property type="entry name" value="PROTEIN TRANSLOCASE SUBUNIT SECE"/>
    <property type="match status" value="1"/>
</dbReference>
<evidence type="ECO:0000313" key="11">
    <source>
        <dbReference type="EMBL" id="AEH44163.1"/>
    </source>
</evidence>
<comment type="function">
    <text evidence="9">Essential subunit of the Sec protein translocation channel SecYEG. Clamps together the 2 halves of SecY. May contact the channel plug during translocation.</text>
</comment>
<evidence type="ECO:0000313" key="12">
    <source>
        <dbReference type="Proteomes" id="UP000006793"/>
    </source>
</evidence>
<keyword evidence="5 9" id="KW-0653">Protein transport</keyword>
<dbReference type="HOGENOM" id="CLU_113663_5_0_0"/>
<dbReference type="eggNOG" id="COG0690">
    <property type="taxonomic scope" value="Bacteria"/>
</dbReference>
<dbReference type="InParanoid" id="F8A9W5"/>
<evidence type="ECO:0000256" key="5">
    <source>
        <dbReference type="ARBA" id="ARBA00022927"/>
    </source>
</evidence>
<comment type="similarity">
    <text evidence="9">Belongs to the SecE/SEC61-gamma family.</text>
</comment>
<dbReference type="STRING" id="667014.Thein_0279"/>
<dbReference type="GO" id="GO:0006605">
    <property type="term" value="P:protein targeting"/>
    <property type="evidence" value="ECO:0007669"/>
    <property type="project" value="UniProtKB-UniRule"/>
</dbReference>
<name>F8A9W5_THEID</name>
<evidence type="ECO:0000256" key="2">
    <source>
        <dbReference type="ARBA" id="ARBA00022448"/>
    </source>
</evidence>
<feature type="region of interest" description="Disordered" evidence="10">
    <location>
        <begin position="1"/>
        <end position="27"/>
    </location>
</feature>
<dbReference type="PANTHER" id="PTHR33910:SF1">
    <property type="entry name" value="PROTEIN TRANSLOCASE SUBUNIT SECE"/>
    <property type="match status" value="1"/>
</dbReference>
<keyword evidence="2 9" id="KW-0813">Transport</keyword>